<gene>
    <name evidence="1" type="ORF">SKAU_G00339160</name>
</gene>
<evidence type="ECO:0000313" key="2">
    <source>
        <dbReference type="Proteomes" id="UP001152622"/>
    </source>
</evidence>
<organism evidence="1 2">
    <name type="scientific">Synaphobranchus kaupii</name>
    <name type="common">Kaup's arrowtooth eel</name>
    <dbReference type="NCBI Taxonomy" id="118154"/>
    <lineage>
        <taxon>Eukaryota</taxon>
        <taxon>Metazoa</taxon>
        <taxon>Chordata</taxon>
        <taxon>Craniata</taxon>
        <taxon>Vertebrata</taxon>
        <taxon>Euteleostomi</taxon>
        <taxon>Actinopterygii</taxon>
        <taxon>Neopterygii</taxon>
        <taxon>Teleostei</taxon>
        <taxon>Anguilliformes</taxon>
        <taxon>Synaphobranchidae</taxon>
        <taxon>Synaphobranchus</taxon>
    </lineage>
</organism>
<dbReference type="EMBL" id="JAINUF010000015">
    <property type="protein sequence ID" value="KAJ8341625.1"/>
    <property type="molecule type" value="Genomic_DNA"/>
</dbReference>
<proteinExistence type="predicted"/>
<keyword evidence="2" id="KW-1185">Reference proteome</keyword>
<sequence length="165" mass="18656">MASLRNLQEVSHKAVLPGRLHSISRLLRRRFTASCRWQAVDSSQENSFLRASQKLWRLGRFGGRNGAWSSRRSDSLKSGGLLSFWVSGQGMWLCCVAVVVSEERVVFDAVVACALTRRRHPEWRRTEACVCGVREGVGGEPPMAEGTWQVQASRQERADWFSVYD</sequence>
<protein>
    <submittedName>
        <fullName evidence="1">Uncharacterized protein</fullName>
    </submittedName>
</protein>
<comment type="caution">
    <text evidence="1">The sequence shown here is derived from an EMBL/GenBank/DDBJ whole genome shotgun (WGS) entry which is preliminary data.</text>
</comment>
<reference evidence="1" key="1">
    <citation type="journal article" date="2023" name="Science">
        <title>Genome structures resolve the early diversification of teleost fishes.</title>
        <authorList>
            <person name="Parey E."/>
            <person name="Louis A."/>
            <person name="Montfort J."/>
            <person name="Bouchez O."/>
            <person name="Roques C."/>
            <person name="Iampietro C."/>
            <person name="Lluch J."/>
            <person name="Castinel A."/>
            <person name="Donnadieu C."/>
            <person name="Desvignes T."/>
            <person name="Floi Bucao C."/>
            <person name="Jouanno E."/>
            <person name="Wen M."/>
            <person name="Mejri S."/>
            <person name="Dirks R."/>
            <person name="Jansen H."/>
            <person name="Henkel C."/>
            <person name="Chen W.J."/>
            <person name="Zahm M."/>
            <person name="Cabau C."/>
            <person name="Klopp C."/>
            <person name="Thompson A.W."/>
            <person name="Robinson-Rechavi M."/>
            <person name="Braasch I."/>
            <person name="Lecointre G."/>
            <person name="Bobe J."/>
            <person name="Postlethwait J.H."/>
            <person name="Berthelot C."/>
            <person name="Roest Crollius H."/>
            <person name="Guiguen Y."/>
        </authorList>
    </citation>
    <scope>NUCLEOTIDE SEQUENCE</scope>
    <source>
        <strain evidence="1">WJC10195</strain>
    </source>
</reference>
<accession>A0A9Q1IIC2</accession>
<name>A0A9Q1IIC2_SYNKA</name>
<dbReference type="Proteomes" id="UP001152622">
    <property type="component" value="Chromosome 15"/>
</dbReference>
<evidence type="ECO:0000313" key="1">
    <source>
        <dbReference type="EMBL" id="KAJ8341625.1"/>
    </source>
</evidence>
<dbReference type="AlphaFoldDB" id="A0A9Q1IIC2"/>